<name>A0A8H5ZCT4_COCSA</name>
<comment type="caution">
    <text evidence="2">The sequence shown here is derived from an EMBL/GenBank/DDBJ whole genome shotgun (WGS) entry which is preliminary data.</text>
</comment>
<dbReference type="PANTHER" id="PTHR36578">
    <property type="entry name" value="CHROMOSOME 15, WHOLE GENOME SHOTGUN SEQUENCE"/>
    <property type="match status" value="1"/>
</dbReference>
<dbReference type="Proteomes" id="UP000624244">
    <property type="component" value="Unassembled WGS sequence"/>
</dbReference>
<evidence type="ECO:0008006" key="4">
    <source>
        <dbReference type="Google" id="ProtNLM"/>
    </source>
</evidence>
<dbReference type="EMBL" id="WNKQ01000017">
    <property type="protein sequence ID" value="KAF5845869.1"/>
    <property type="molecule type" value="Genomic_DNA"/>
</dbReference>
<protein>
    <recommendedName>
        <fullName evidence="4">Apple domain-containing protein</fullName>
    </recommendedName>
</protein>
<reference evidence="2" key="1">
    <citation type="submission" date="2019-11" db="EMBL/GenBank/DDBJ databases">
        <title>Bipolaris sorokiniana Genome sequencing.</title>
        <authorList>
            <person name="Wang H."/>
        </authorList>
    </citation>
    <scope>NUCLEOTIDE SEQUENCE</scope>
</reference>
<dbReference type="PANTHER" id="PTHR36578:SF2">
    <property type="entry name" value="PA14 DOMAIN-CONTAINING PROTEIN"/>
    <property type="match status" value="1"/>
</dbReference>
<dbReference type="AlphaFoldDB" id="A0A8H5ZCT4"/>
<accession>A0A8H5ZCT4</accession>
<evidence type="ECO:0000313" key="3">
    <source>
        <dbReference type="Proteomes" id="UP000624244"/>
    </source>
</evidence>
<sequence length="705" mass="74437">MMRRSAGLLALITLAAATPIPQKLDLSGMVKSDDVAPPVTIPMGVGAKNDTTTLPAKFLKREWDCSDQALGSGPVPSSDTPEAFLAFSELSDAANGAKTPEGYVNVFQNKKASSQTSSYMGYFSLSSYDTEACAAKCSTTKGCLSFNILFERDPEKVPATACPNPASTTVIKCVLWGTVLSTETATNDGQWRNDFHVVIAGSNGYVRNPSAAESISGYAGTFVGNKAVNAPSDCNGRDTYITYKEFSDGAPFDPSRCATACEAETQFNIDHLNSRSICRFFNTYILMKNGVPQAQICSMYNTTWANTPDVISNEGQWRGSDHYTIAYSEIYSNNANPGQPICASDISYLRQPENAAFCSSYINYVAPTSIVSAVSTISTVTVTTVDSTVTSTPDPVTTSTTITSYNPTTVVETVTATVTQPAPARLRRFDNNATTTASSINTDIWPYVVLPASVVSSLVAASPDLAKRAALPTPASVANWPGSVLSAACSQVATGTITETQITATSTVFTTTQTVISTTTDVAPTPTTTIATTLLIATTIRSTTTSTTTVQAAAPANSCAPIAGCFVVKDTNFGGYMAVDPGNFGIVSTTNKAIFKQHTVGTNNCFLRTSTNFVYSNIAYQASSSVWSTGFLNSNYFPAGISSNSAFGLTPCRPTANAGLQCVQAGFESSILSPSNGRLTFYRTLPASQRPVNLVRETVACPAGF</sequence>
<evidence type="ECO:0000256" key="1">
    <source>
        <dbReference type="SAM" id="SignalP"/>
    </source>
</evidence>
<evidence type="ECO:0000313" key="2">
    <source>
        <dbReference type="EMBL" id="KAF5845869.1"/>
    </source>
</evidence>
<feature type="signal peptide" evidence="1">
    <location>
        <begin position="1"/>
        <end position="17"/>
    </location>
</feature>
<organism evidence="2 3">
    <name type="scientific">Cochliobolus sativus</name>
    <name type="common">Common root rot and spot blotch fungus</name>
    <name type="synonym">Bipolaris sorokiniana</name>
    <dbReference type="NCBI Taxonomy" id="45130"/>
    <lineage>
        <taxon>Eukaryota</taxon>
        <taxon>Fungi</taxon>
        <taxon>Dikarya</taxon>
        <taxon>Ascomycota</taxon>
        <taxon>Pezizomycotina</taxon>
        <taxon>Dothideomycetes</taxon>
        <taxon>Pleosporomycetidae</taxon>
        <taxon>Pleosporales</taxon>
        <taxon>Pleosporineae</taxon>
        <taxon>Pleosporaceae</taxon>
        <taxon>Bipolaris</taxon>
    </lineage>
</organism>
<proteinExistence type="predicted"/>
<gene>
    <name evidence="2" type="ORF">GGP41_008378</name>
</gene>
<feature type="chain" id="PRO_5034705047" description="Apple domain-containing protein" evidence="1">
    <location>
        <begin position="18"/>
        <end position="705"/>
    </location>
</feature>
<keyword evidence="1" id="KW-0732">Signal</keyword>